<dbReference type="Pfam" id="PF01263">
    <property type="entry name" value="Aldose_epim"/>
    <property type="match status" value="1"/>
</dbReference>
<protein>
    <recommendedName>
        <fullName evidence="5">Aldose 1-epimerase</fullName>
        <ecNumber evidence="5">5.1.3.3</ecNumber>
    </recommendedName>
</protein>
<proteinExistence type="inferred from homology"/>
<dbReference type="InterPro" id="IPR008183">
    <property type="entry name" value="Aldose_1/G6P_1-epimerase"/>
</dbReference>
<evidence type="ECO:0000313" key="6">
    <source>
        <dbReference type="EMBL" id="MCW9708131.1"/>
    </source>
</evidence>
<keyword evidence="4 5" id="KW-0119">Carbohydrate metabolism</keyword>
<dbReference type="EC" id="5.1.3.3" evidence="5"/>
<accession>A0ABT3PQL3</accession>
<dbReference type="CDD" id="cd09019">
    <property type="entry name" value="galactose_mutarotase_like"/>
    <property type="match status" value="1"/>
</dbReference>
<comment type="catalytic activity">
    <reaction evidence="5">
        <text>alpha-D-glucose = beta-D-glucose</text>
        <dbReference type="Rhea" id="RHEA:10264"/>
        <dbReference type="ChEBI" id="CHEBI:15903"/>
        <dbReference type="ChEBI" id="CHEBI:17925"/>
        <dbReference type="EC" id="5.1.3.3"/>
    </reaction>
</comment>
<evidence type="ECO:0000256" key="2">
    <source>
        <dbReference type="ARBA" id="ARBA00006206"/>
    </source>
</evidence>
<evidence type="ECO:0000256" key="5">
    <source>
        <dbReference type="PIRNR" id="PIRNR005096"/>
    </source>
</evidence>
<dbReference type="PANTHER" id="PTHR10091:SF0">
    <property type="entry name" value="GALACTOSE MUTAROTASE"/>
    <property type="match status" value="1"/>
</dbReference>
<gene>
    <name evidence="6" type="ORF">J6I44_14795</name>
</gene>
<dbReference type="PANTHER" id="PTHR10091">
    <property type="entry name" value="ALDOSE-1-EPIMERASE"/>
    <property type="match status" value="1"/>
</dbReference>
<dbReference type="InterPro" id="IPR014718">
    <property type="entry name" value="GH-type_carb-bd"/>
</dbReference>
<dbReference type="InterPro" id="IPR047215">
    <property type="entry name" value="Galactose_mutarotase-like"/>
</dbReference>
<comment type="similarity">
    <text evidence="2 5">Belongs to the aldose epimerase family.</text>
</comment>
<dbReference type="NCBIfam" id="NF008277">
    <property type="entry name" value="PRK11055.1"/>
    <property type="match status" value="1"/>
</dbReference>
<evidence type="ECO:0000256" key="3">
    <source>
        <dbReference type="ARBA" id="ARBA00023235"/>
    </source>
</evidence>
<evidence type="ECO:0000256" key="1">
    <source>
        <dbReference type="ARBA" id="ARBA00005028"/>
    </source>
</evidence>
<dbReference type="InterPro" id="IPR015443">
    <property type="entry name" value="Aldose_1-epimerase"/>
</dbReference>
<sequence>MPVEKSDFRSHANGKQTDLFILQNEQGMKVAITNYGGRIVSWLAPDAEGKYEDIVLGFDSIEGYLNANETYHGALIGQYGNRIADGQFKLNGKEYKLAINDGSNHLHGGPDGFHNVIWEANQLDDTHLVLQYTSEDGEGGYPGNLQIQVQYRLTEDNALEIDYTAVSDQATIVNLTNHAFFNLGGAASGTINDHKLRLNASSYTPIDSTLIPTGKIAPVEGTPFDFIAPTAIGEQLSEENTQLAYGKGYDHNFVLDKERWGQLTQAAKVTDPESGRTMEILTTEPAIQFYGGNFLDGSDTGKEGHPYNHRTAFCLEPQHFPDAPNQPDFPSTVLRPGEIYHSLSVYRFLTSQ</sequence>
<dbReference type="Proteomes" id="UP001207918">
    <property type="component" value="Unassembled WGS sequence"/>
</dbReference>
<dbReference type="SUPFAM" id="SSF74650">
    <property type="entry name" value="Galactose mutarotase-like"/>
    <property type="match status" value="1"/>
</dbReference>
<reference evidence="6 7" key="1">
    <citation type="submission" date="2021-03" db="EMBL/GenBank/DDBJ databases">
        <title>Aliifodinibius sp. nov., a new bacterium isolated from saline soil.</title>
        <authorList>
            <person name="Galisteo C."/>
            <person name="De La Haba R."/>
            <person name="Sanchez-Porro C."/>
            <person name="Ventosa A."/>
        </authorList>
    </citation>
    <scope>NUCLEOTIDE SEQUENCE [LARGE SCALE GENOMIC DNA]</scope>
    <source>
        <strain evidence="6 7">1BSP15-2V2</strain>
    </source>
</reference>
<dbReference type="EMBL" id="JAGGJA010000010">
    <property type="protein sequence ID" value="MCW9708131.1"/>
    <property type="molecule type" value="Genomic_DNA"/>
</dbReference>
<evidence type="ECO:0000256" key="4">
    <source>
        <dbReference type="ARBA" id="ARBA00023277"/>
    </source>
</evidence>
<evidence type="ECO:0000313" key="7">
    <source>
        <dbReference type="Proteomes" id="UP001207918"/>
    </source>
</evidence>
<dbReference type="RefSeq" id="WP_265766917.1">
    <property type="nucleotide sequence ID" value="NZ_JAGGJA010000010.1"/>
</dbReference>
<name>A0ABT3PQL3_9BACT</name>
<comment type="caution">
    <text evidence="6">The sequence shown here is derived from an EMBL/GenBank/DDBJ whole genome shotgun (WGS) entry which is preliminary data.</text>
</comment>
<dbReference type="InterPro" id="IPR011013">
    <property type="entry name" value="Gal_mutarotase_sf_dom"/>
</dbReference>
<organism evidence="6 7">
    <name type="scientific">Fodinibius salsisoli</name>
    <dbReference type="NCBI Taxonomy" id="2820877"/>
    <lineage>
        <taxon>Bacteria</taxon>
        <taxon>Pseudomonadati</taxon>
        <taxon>Balneolota</taxon>
        <taxon>Balneolia</taxon>
        <taxon>Balneolales</taxon>
        <taxon>Balneolaceae</taxon>
        <taxon>Fodinibius</taxon>
    </lineage>
</organism>
<dbReference type="PIRSF" id="PIRSF005096">
    <property type="entry name" value="GALM"/>
    <property type="match status" value="1"/>
</dbReference>
<dbReference type="Gene3D" id="2.70.98.10">
    <property type="match status" value="1"/>
</dbReference>
<keyword evidence="7" id="KW-1185">Reference proteome</keyword>
<comment type="pathway">
    <text evidence="1 5">Carbohydrate metabolism; hexose metabolism.</text>
</comment>
<keyword evidence="3 5" id="KW-0413">Isomerase</keyword>